<dbReference type="Proteomes" id="UP000275394">
    <property type="component" value="Unassembled WGS sequence"/>
</dbReference>
<comment type="caution">
    <text evidence="6">The sequence shown here is derived from an EMBL/GenBank/DDBJ whole genome shotgun (WGS) entry which is preliminary data.</text>
</comment>
<evidence type="ECO:0000313" key="7">
    <source>
        <dbReference type="Proteomes" id="UP000275394"/>
    </source>
</evidence>
<dbReference type="SUPFAM" id="SSF53335">
    <property type="entry name" value="S-adenosyl-L-methionine-dependent methyltransferases"/>
    <property type="match status" value="1"/>
</dbReference>
<accession>A0A3N2DZF2</accession>
<keyword evidence="2 6" id="KW-0489">Methyltransferase</keyword>
<sequence length="298" mass="33289">MESSLLQSRRLLHGRGRCYEGLEQVTIDYHPGAVMLTLFAPLEMLDELLAELQGCIDGSNQPQTAMIIQRRFLEGTPSELFCGVLPEPAIARIGDSVFALQYMSKQNIGFFLDMAPGRDWLQQRVSGKKVLNLFSYTCALSVLATRTGATEVINMDMSKAALSVGRQNHLLNDLPAKQHGVQFLAHDIMKSFGKLDKLGPYDIIICDPPSFQKGSFVAEQHYRKLLSRMLPMLAPSAEVLLCLNAPEMSPAFITSLTDELWPGVRFVQRLPEHPDYPEAERDRGLKLLHYINEAVVTA</sequence>
<proteinExistence type="predicted"/>
<dbReference type="InterPro" id="IPR029063">
    <property type="entry name" value="SAM-dependent_MTases_sf"/>
</dbReference>
<keyword evidence="1" id="KW-0698">rRNA processing</keyword>
<dbReference type="PANTHER" id="PTHR43042:SF3">
    <property type="entry name" value="RIBOSOMAL RNA LARGE SUBUNIT METHYLTRANSFERASE YWBD-RELATED"/>
    <property type="match status" value="1"/>
</dbReference>
<feature type="domain" description="S-adenosylmethionine-dependent methyltransferase" evidence="5">
    <location>
        <begin position="9"/>
        <end position="289"/>
    </location>
</feature>
<dbReference type="GO" id="GO:0032259">
    <property type="term" value="P:methylation"/>
    <property type="evidence" value="ECO:0007669"/>
    <property type="project" value="UniProtKB-KW"/>
</dbReference>
<keyword evidence="7" id="KW-1185">Reference proteome</keyword>
<evidence type="ECO:0000313" key="6">
    <source>
        <dbReference type="EMBL" id="ROS05022.1"/>
    </source>
</evidence>
<dbReference type="GO" id="GO:0008168">
    <property type="term" value="F:methyltransferase activity"/>
    <property type="evidence" value="ECO:0007669"/>
    <property type="project" value="UniProtKB-KW"/>
</dbReference>
<dbReference type="GO" id="GO:0006364">
    <property type="term" value="P:rRNA processing"/>
    <property type="evidence" value="ECO:0007669"/>
    <property type="project" value="UniProtKB-KW"/>
</dbReference>
<reference evidence="6 7" key="1">
    <citation type="submission" date="2018-11" db="EMBL/GenBank/DDBJ databases">
        <title>Genomic Encyclopedia of Type Strains, Phase IV (KMG-IV): sequencing the most valuable type-strain genomes for metagenomic binning, comparative biology and taxonomic classification.</title>
        <authorList>
            <person name="Goeker M."/>
        </authorList>
    </citation>
    <scope>NUCLEOTIDE SEQUENCE [LARGE SCALE GENOMIC DNA]</scope>
    <source>
        <strain evidence="6 7">DSM 100316</strain>
    </source>
</reference>
<evidence type="ECO:0000256" key="4">
    <source>
        <dbReference type="ARBA" id="ARBA00022691"/>
    </source>
</evidence>
<dbReference type="InterPro" id="IPR019614">
    <property type="entry name" value="SAM-dep_methyl-trfase"/>
</dbReference>
<gene>
    <name evidence="6" type="ORF">EDC56_0544</name>
</gene>
<dbReference type="PANTHER" id="PTHR43042">
    <property type="entry name" value="SAM-DEPENDENT METHYLTRANSFERASE"/>
    <property type="match status" value="1"/>
</dbReference>
<dbReference type="AlphaFoldDB" id="A0A3N2DZF2"/>
<organism evidence="6 7">
    <name type="scientific">Sinobacterium caligoides</name>
    <dbReference type="NCBI Taxonomy" id="933926"/>
    <lineage>
        <taxon>Bacteria</taxon>
        <taxon>Pseudomonadati</taxon>
        <taxon>Pseudomonadota</taxon>
        <taxon>Gammaproteobacteria</taxon>
        <taxon>Cellvibrionales</taxon>
        <taxon>Spongiibacteraceae</taxon>
        <taxon>Sinobacterium</taxon>
    </lineage>
</organism>
<evidence type="ECO:0000259" key="5">
    <source>
        <dbReference type="Pfam" id="PF10672"/>
    </source>
</evidence>
<evidence type="ECO:0000256" key="1">
    <source>
        <dbReference type="ARBA" id="ARBA00022552"/>
    </source>
</evidence>
<name>A0A3N2DZF2_9GAMM</name>
<protein>
    <submittedName>
        <fullName evidence="6">23S rRNA (Cytosine1962-C5)-methyltransferase</fullName>
    </submittedName>
</protein>
<dbReference type="CDD" id="cd02440">
    <property type="entry name" value="AdoMet_MTases"/>
    <property type="match status" value="1"/>
</dbReference>
<keyword evidence="3 6" id="KW-0808">Transferase</keyword>
<evidence type="ECO:0000256" key="2">
    <source>
        <dbReference type="ARBA" id="ARBA00022603"/>
    </source>
</evidence>
<dbReference type="EMBL" id="RKHR01000003">
    <property type="protein sequence ID" value="ROS05022.1"/>
    <property type="molecule type" value="Genomic_DNA"/>
</dbReference>
<evidence type="ECO:0000256" key="3">
    <source>
        <dbReference type="ARBA" id="ARBA00022679"/>
    </source>
</evidence>
<dbReference type="Gene3D" id="3.40.50.150">
    <property type="entry name" value="Vaccinia Virus protein VP39"/>
    <property type="match status" value="1"/>
</dbReference>
<dbReference type="Pfam" id="PF10672">
    <property type="entry name" value="Methyltrans_SAM"/>
    <property type="match status" value="1"/>
</dbReference>
<keyword evidence="4" id="KW-0949">S-adenosyl-L-methionine</keyword>